<evidence type="ECO:0000313" key="7">
    <source>
        <dbReference type="Proteomes" id="UP000694865"/>
    </source>
</evidence>
<keyword evidence="7" id="KW-1185">Reference proteome</keyword>
<keyword evidence="4 5" id="KW-0720">Serine protease</keyword>
<dbReference type="GeneID" id="100366912"/>
<feature type="domain" description="Peptidase S8/S53" evidence="6">
    <location>
        <begin position="11"/>
        <end position="251"/>
    </location>
</feature>
<dbReference type="PANTHER" id="PTHR43806">
    <property type="entry name" value="PEPTIDASE S8"/>
    <property type="match status" value="1"/>
</dbReference>
<dbReference type="InterPro" id="IPR050131">
    <property type="entry name" value="Peptidase_S8_subtilisin-like"/>
</dbReference>
<reference evidence="8" key="1">
    <citation type="submission" date="2025-08" db="UniProtKB">
        <authorList>
            <consortium name="RefSeq"/>
        </authorList>
    </citation>
    <scope>IDENTIFICATION</scope>
    <source>
        <tissue evidence="8">Testes</tissue>
    </source>
</reference>
<evidence type="ECO:0000256" key="4">
    <source>
        <dbReference type="ARBA" id="ARBA00022825"/>
    </source>
</evidence>
<dbReference type="InterPro" id="IPR036852">
    <property type="entry name" value="Peptidase_S8/S53_dom_sf"/>
</dbReference>
<evidence type="ECO:0000256" key="3">
    <source>
        <dbReference type="ARBA" id="ARBA00022801"/>
    </source>
</evidence>
<feature type="active site" description="Charge relay system" evidence="5">
    <location>
        <position position="20"/>
    </location>
</feature>
<dbReference type="InterPro" id="IPR034193">
    <property type="entry name" value="PCSK9_ProteinaseK-like"/>
</dbReference>
<dbReference type="CDD" id="cd04077">
    <property type="entry name" value="Peptidases_S8_PCSK9_ProteinaseK_like"/>
    <property type="match status" value="1"/>
</dbReference>
<evidence type="ECO:0000256" key="1">
    <source>
        <dbReference type="ARBA" id="ARBA00011073"/>
    </source>
</evidence>
<accession>A0ABM0M9R5</accession>
<keyword evidence="2 5" id="KW-0645">Protease</keyword>
<dbReference type="RefSeq" id="XP_006816756.1">
    <property type="nucleotide sequence ID" value="XM_006816693.1"/>
</dbReference>
<evidence type="ECO:0000313" key="8">
    <source>
        <dbReference type="RefSeq" id="XP_006816756.1"/>
    </source>
</evidence>
<organism evidence="7 8">
    <name type="scientific">Saccoglossus kowalevskii</name>
    <name type="common">Acorn worm</name>
    <dbReference type="NCBI Taxonomy" id="10224"/>
    <lineage>
        <taxon>Eukaryota</taxon>
        <taxon>Metazoa</taxon>
        <taxon>Hemichordata</taxon>
        <taxon>Enteropneusta</taxon>
        <taxon>Harrimaniidae</taxon>
        <taxon>Saccoglossus</taxon>
    </lineage>
</organism>
<keyword evidence="3 5" id="KW-0378">Hydrolase</keyword>
<comment type="similarity">
    <text evidence="1 5">Belongs to the peptidase S8 family.</text>
</comment>
<protein>
    <submittedName>
        <fullName evidence="8">Subtilisin-like protease CPC735_031240-like</fullName>
    </submittedName>
</protein>
<dbReference type="PANTHER" id="PTHR43806:SF11">
    <property type="entry name" value="CEREVISIN-RELATED"/>
    <property type="match status" value="1"/>
</dbReference>
<dbReference type="InterPro" id="IPR015500">
    <property type="entry name" value="Peptidase_S8_subtilisin-rel"/>
</dbReference>
<sequence length="270" mass="28499">MYYFYPANSVGDNVDVYVFDTGIYLQHKDLGGRAKWGTDTIDSPSPLTDQHGHGTHAAGTIGGAIFGIAKMANLIAVKVLNRRGKGSTKSIIKGAVWVEDQHLKKMSKITRANGSVANMSIGVRRSHSVNRAVESLIGSGVTTVVAAGNEFDDACKLSPASVKTAITVGCTTSSDRFCVYSNVGKCVNILAPGQGIASCGIRGPVSVTTKSGTSFSVAHVTGVVAKYISSLNSLPTPAEVKKWIEKNATKNMIAKVPKGTPNKLVFMECY</sequence>
<dbReference type="Proteomes" id="UP000694865">
    <property type="component" value="Unplaced"/>
</dbReference>
<evidence type="ECO:0000259" key="6">
    <source>
        <dbReference type="Pfam" id="PF00082"/>
    </source>
</evidence>
<feature type="active site" description="Charge relay system" evidence="5">
    <location>
        <position position="214"/>
    </location>
</feature>
<dbReference type="Pfam" id="PF00082">
    <property type="entry name" value="Peptidase_S8"/>
    <property type="match status" value="1"/>
</dbReference>
<name>A0ABM0M9R5_SACKO</name>
<dbReference type="Gene3D" id="3.40.50.200">
    <property type="entry name" value="Peptidase S8/S53 domain"/>
    <property type="match status" value="1"/>
</dbReference>
<feature type="active site" description="Charge relay system" evidence="5">
    <location>
        <position position="53"/>
    </location>
</feature>
<dbReference type="PRINTS" id="PR00723">
    <property type="entry name" value="SUBTILISIN"/>
</dbReference>
<dbReference type="SUPFAM" id="SSF52743">
    <property type="entry name" value="Subtilisin-like"/>
    <property type="match status" value="1"/>
</dbReference>
<dbReference type="InterPro" id="IPR000209">
    <property type="entry name" value="Peptidase_S8/S53_dom"/>
</dbReference>
<evidence type="ECO:0000256" key="5">
    <source>
        <dbReference type="PROSITE-ProRule" id="PRU01240"/>
    </source>
</evidence>
<proteinExistence type="inferred from homology"/>
<evidence type="ECO:0000256" key="2">
    <source>
        <dbReference type="ARBA" id="ARBA00022670"/>
    </source>
</evidence>
<gene>
    <name evidence="8" type="primary">LOC100366912</name>
</gene>
<dbReference type="PROSITE" id="PS51892">
    <property type="entry name" value="SUBTILASE"/>
    <property type="match status" value="1"/>
</dbReference>